<dbReference type="AlphaFoldDB" id="A0A420EJY6"/>
<evidence type="ECO:0008006" key="4">
    <source>
        <dbReference type="Google" id="ProtNLM"/>
    </source>
</evidence>
<feature type="transmembrane region" description="Helical" evidence="1">
    <location>
        <begin position="236"/>
        <end position="257"/>
    </location>
</feature>
<keyword evidence="1" id="KW-0812">Transmembrane</keyword>
<dbReference type="EMBL" id="RAPF01000004">
    <property type="protein sequence ID" value="RKF21031.1"/>
    <property type="molecule type" value="Genomic_DNA"/>
</dbReference>
<comment type="caution">
    <text evidence="2">The sequence shown here is derived from an EMBL/GenBank/DDBJ whole genome shotgun (WGS) entry which is preliminary data.</text>
</comment>
<protein>
    <recommendedName>
        <fullName evidence="4">Glycerophosphoryl diester phosphodiesterase membrane domain-containing protein</fullName>
    </recommendedName>
</protein>
<organism evidence="2 3">
    <name type="scientific">Altericroceibacterium spongiae</name>
    <dbReference type="NCBI Taxonomy" id="2320269"/>
    <lineage>
        <taxon>Bacteria</taxon>
        <taxon>Pseudomonadati</taxon>
        <taxon>Pseudomonadota</taxon>
        <taxon>Alphaproteobacteria</taxon>
        <taxon>Sphingomonadales</taxon>
        <taxon>Erythrobacteraceae</taxon>
        <taxon>Altericroceibacterium</taxon>
    </lineage>
</organism>
<gene>
    <name evidence="2" type="ORF">D6851_08780</name>
</gene>
<evidence type="ECO:0000256" key="1">
    <source>
        <dbReference type="SAM" id="Phobius"/>
    </source>
</evidence>
<proteinExistence type="predicted"/>
<accession>A0A420EJY6</accession>
<keyword evidence="1" id="KW-0472">Membrane</keyword>
<keyword evidence="3" id="KW-1185">Reference proteome</keyword>
<evidence type="ECO:0000313" key="3">
    <source>
        <dbReference type="Proteomes" id="UP000284395"/>
    </source>
</evidence>
<feature type="transmembrane region" description="Helical" evidence="1">
    <location>
        <begin position="195"/>
        <end position="224"/>
    </location>
</feature>
<feature type="transmembrane region" description="Helical" evidence="1">
    <location>
        <begin position="111"/>
        <end position="135"/>
    </location>
</feature>
<sequence length="274" mass="29221">MSTAWRDAVSMLNANREVMLIVAGIFSFLPSLAASFLAPPMQIAPAGIGDTGEDADLIMQQLVQAYTDYWWVFVLMMLAQSVGFIALLALLRDTKRPTVGEALKIGLYGFIPYFVSYMLLCLALGLAIGIVATIFSLTGVMALVGLAFAVGFVAAIYVMVKCSLTPAIVAIEKVYNPIAMLVRSWKLTKGNSLRLFGFFVLIGVVYLVISMIVGMIVQALYIALGQASVAAQVVNGLVNGLVGAIATMVFVAVLAAVHHQLAGPSTEQVSETFE</sequence>
<feature type="transmembrane region" description="Helical" evidence="1">
    <location>
        <begin position="69"/>
        <end position="91"/>
    </location>
</feature>
<feature type="transmembrane region" description="Helical" evidence="1">
    <location>
        <begin position="141"/>
        <end position="160"/>
    </location>
</feature>
<keyword evidence="1" id="KW-1133">Transmembrane helix</keyword>
<dbReference type="Proteomes" id="UP000284395">
    <property type="component" value="Unassembled WGS sequence"/>
</dbReference>
<evidence type="ECO:0000313" key="2">
    <source>
        <dbReference type="EMBL" id="RKF21031.1"/>
    </source>
</evidence>
<reference evidence="2 3" key="1">
    <citation type="submission" date="2018-09" db="EMBL/GenBank/DDBJ databases">
        <title>Altererythrobacter spongiae sp. nov., isolated from a marine sponge.</title>
        <authorList>
            <person name="Zhuang L."/>
            <person name="Luo L."/>
        </authorList>
    </citation>
    <scope>NUCLEOTIDE SEQUENCE [LARGE SCALE GENOMIC DNA]</scope>
    <source>
        <strain evidence="2 3">HN-Y73</strain>
    </source>
</reference>
<name>A0A420EJY6_9SPHN</name>